<dbReference type="InterPro" id="IPR027417">
    <property type="entry name" value="P-loop_NTPase"/>
</dbReference>
<evidence type="ECO:0000313" key="8">
    <source>
        <dbReference type="Proteomes" id="UP000178964"/>
    </source>
</evidence>
<dbReference type="FunFam" id="3.40.50.10050:FF:000001">
    <property type="entry name" value="Translation initiation factor IF-2"/>
    <property type="match status" value="1"/>
</dbReference>
<dbReference type="PRINTS" id="PR00315">
    <property type="entry name" value="ELONGATNFCT"/>
</dbReference>
<name>A0A1F4VP61_UNCKA</name>
<dbReference type="InterPro" id="IPR015760">
    <property type="entry name" value="TIF_IF2"/>
</dbReference>
<dbReference type="Pfam" id="PF11987">
    <property type="entry name" value="IF-2"/>
    <property type="match status" value="1"/>
</dbReference>
<accession>A0A1F4VP61</accession>
<comment type="caution">
    <text evidence="7">The sequence shown here is derived from an EMBL/GenBank/DDBJ whole genome shotgun (WGS) entry which is preliminary data.</text>
</comment>
<dbReference type="InterPro" id="IPR036925">
    <property type="entry name" value="TIF_IF2_dom3_sf"/>
</dbReference>
<dbReference type="PROSITE" id="PS51722">
    <property type="entry name" value="G_TR_2"/>
    <property type="match status" value="1"/>
</dbReference>
<organism evidence="7 8">
    <name type="scientific">candidate division WWE3 bacterium RIFCSPLOWO2_01_FULL_42_11</name>
    <dbReference type="NCBI Taxonomy" id="1802627"/>
    <lineage>
        <taxon>Bacteria</taxon>
        <taxon>Katanobacteria</taxon>
    </lineage>
</organism>
<gene>
    <name evidence="7" type="ORF">A3A70_02280</name>
</gene>
<dbReference type="GO" id="GO:0005525">
    <property type="term" value="F:GTP binding"/>
    <property type="evidence" value="ECO:0007669"/>
    <property type="project" value="UniProtKB-KW"/>
</dbReference>
<protein>
    <recommendedName>
        <fullName evidence="6">Tr-type G domain-containing protein</fullName>
    </recommendedName>
</protein>
<dbReference type="InterPro" id="IPR023115">
    <property type="entry name" value="TIF_IF2_dom3"/>
</dbReference>
<sequence length="482" mass="51515">MKKTTKVKSGTRPPIVTIMGHVDHGKTTLLDYLRSSNLAGKESGAITQTTAAYQVLVESDGAKRPLTLIDTPGHAAFTGMRARGGKIADIIILVVAADDGVKQQTIEAIQVALGAEVPVIVALNKIDLEGVEVDRIKEQLVKNGLLLEGFGGKVPLVPISAKTGKGIPDLIEMIFLTSDLENLRGDPQATLEAFVVEAHKDNSTGPSASVVIREGTIRVGTIVYAGTLPNKIKALKNDWGKSIVVALPGDPAIIMGLKEVPEAGTLLTSIPSDTVDANQVPETVSETDQNILPLYVKADSKGTLEAVLANVKSTETELSQVKIVGSGVGEITENDVMLASSGKALILGFQVQANSKTKDTASQLGVNIHTYELIYLLLEDLEKFVKALDTKQSYLGKGLGIVIQTFPLGSGDLVAGVFVTHGQLKENDKIRILREGEEIYRDIIKQLRIGKERVKKVNANSECGILMRQTIAINPEDVVEII</sequence>
<dbReference type="PANTHER" id="PTHR43381">
    <property type="entry name" value="TRANSLATION INITIATION FACTOR IF-2-RELATED"/>
    <property type="match status" value="1"/>
</dbReference>
<feature type="domain" description="Tr-type G" evidence="6">
    <location>
        <begin position="11"/>
        <end position="183"/>
    </location>
</feature>
<evidence type="ECO:0000256" key="3">
    <source>
        <dbReference type="ARBA" id="ARBA00022741"/>
    </source>
</evidence>
<dbReference type="CDD" id="cd01887">
    <property type="entry name" value="IF2_eIF5B"/>
    <property type="match status" value="1"/>
</dbReference>
<dbReference type="PANTHER" id="PTHR43381:SF5">
    <property type="entry name" value="TR-TYPE G DOMAIN-CONTAINING PROTEIN"/>
    <property type="match status" value="1"/>
</dbReference>
<dbReference type="Proteomes" id="UP000178964">
    <property type="component" value="Unassembled WGS sequence"/>
</dbReference>
<dbReference type="GO" id="GO:0005737">
    <property type="term" value="C:cytoplasm"/>
    <property type="evidence" value="ECO:0007669"/>
    <property type="project" value="TreeGrafter"/>
</dbReference>
<dbReference type="STRING" id="1802627.A3A70_02280"/>
<dbReference type="Pfam" id="PF22042">
    <property type="entry name" value="EF-G_D2"/>
    <property type="match status" value="1"/>
</dbReference>
<dbReference type="InterPro" id="IPR009000">
    <property type="entry name" value="Transl_B-barrel_sf"/>
</dbReference>
<dbReference type="Pfam" id="PF00009">
    <property type="entry name" value="GTP_EFTU"/>
    <property type="match status" value="1"/>
</dbReference>
<dbReference type="GO" id="GO:0003743">
    <property type="term" value="F:translation initiation factor activity"/>
    <property type="evidence" value="ECO:0007669"/>
    <property type="project" value="UniProtKB-KW"/>
</dbReference>
<keyword evidence="5" id="KW-0342">GTP-binding</keyword>
<dbReference type="NCBIfam" id="TIGR00231">
    <property type="entry name" value="small_GTP"/>
    <property type="match status" value="1"/>
</dbReference>
<evidence type="ECO:0000256" key="4">
    <source>
        <dbReference type="ARBA" id="ARBA00022917"/>
    </source>
</evidence>
<keyword evidence="3" id="KW-0547">Nucleotide-binding</keyword>
<dbReference type="EMBL" id="MEVK01000026">
    <property type="protein sequence ID" value="OGC58976.1"/>
    <property type="molecule type" value="Genomic_DNA"/>
</dbReference>
<dbReference type="InterPro" id="IPR005225">
    <property type="entry name" value="Small_GTP-bd"/>
</dbReference>
<proteinExistence type="inferred from homology"/>
<evidence type="ECO:0000256" key="5">
    <source>
        <dbReference type="ARBA" id="ARBA00023134"/>
    </source>
</evidence>
<evidence type="ECO:0000256" key="1">
    <source>
        <dbReference type="ARBA" id="ARBA00007733"/>
    </source>
</evidence>
<dbReference type="InterPro" id="IPR053905">
    <property type="entry name" value="EF-G-like_DII"/>
</dbReference>
<evidence type="ECO:0000259" key="6">
    <source>
        <dbReference type="PROSITE" id="PS51722"/>
    </source>
</evidence>
<dbReference type="AlphaFoldDB" id="A0A1F4VP61"/>
<dbReference type="SUPFAM" id="SSF52540">
    <property type="entry name" value="P-loop containing nucleoside triphosphate hydrolases"/>
    <property type="match status" value="1"/>
</dbReference>
<dbReference type="SUPFAM" id="SSF50447">
    <property type="entry name" value="Translation proteins"/>
    <property type="match status" value="2"/>
</dbReference>
<dbReference type="GO" id="GO:0003924">
    <property type="term" value="F:GTPase activity"/>
    <property type="evidence" value="ECO:0007669"/>
    <property type="project" value="InterPro"/>
</dbReference>
<comment type="similarity">
    <text evidence="1">Belongs to the TRAFAC class translation factor GTPase superfamily. Classic translation factor GTPase family. IF-2 subfamily.</text>
</comment>
<dbReference type="Gene3D" id="2.40.30.10">
    <property type="entry name" value="Translation factors"/>
    <property type="match status" value="2"/>
</dbReference>
<dbReference type="InterPro" id="IPR000795">
    <property type="entry name" value="T_Tr_GTP-bd_dom"/>
</dbReference>
<evidence type="ECO:0000313" key="7">
    <source>
        <dbReference type="EMBL" id="OGC58976.1"/>
    </source>
</evidence>
<dbReference type="FunFam" id="3.40.50.300:FF:000019">
    <property type="entry name" value="Translation initiation factor IF-2"/>
    <property type="match status" value="1"/>
</dbReference>
<dbReference type="Gene3D" id="3.40.50.10050">
    <property type="entry name" value="Translation initiation factor IF- 2, domain 3"/>
    <property type="match status" value="1"/>
</dbReference>
<reference evidence="7 8" key="1">
    <citation type="journal article" date="2016" name="Nat. Commun.">
        <title>Thousands of microbial genomes shed light on interconnected biogeochemical processes in an aquifer system.</title>
        <authorList>
            <person name="Anantharaman K."/>
            <person name="Brown C.T."/>
            <person name="Hug L.A."/>
            <person name="Sharon I."/>
            <person name="Castelle C.J."/>
            <person name="Probst A.J."/>
            <person name="Thomas B.C."/>
            <person name="Singh A."/>
            <person name="Wilkins M.J."/>
            <person name="Karaoz U."/>
            <person name="Brodie E.L."/>
            <person name="Williams K.H."/>
            <person name="Hubbard S.S."/>
            <person name="Banfield J.F."/>
        </authorList>
    </citation>
    <scope>NUCLEOTIDE SEQUENCE [LARGE SCALE GENOMIC DNA]</scope>
</reference>
<dbReference type="Gene3D" id="3.40.50.300">
    <property type="entry name" value="P-loop containing nucleotide triphosphate hydrolases"/>
    <property type="match status" value="1"/>
</dbReference>
<keyword evidence="2" id="KW-0396">Initiation factor</keyword>
<keyword evidence="4" id="KW-0648">Protein biosynthesis</keyword>
<evidence type="ECO:0000256" key="2">
    <source>
        <dbReference type="ARBA" id="ARBA00022540"/>
    </source>
</evidence>
<dbReference type="SUPFAM" id="SSF52156">
    <property type="entry name" value="Initiation factor IF2/eIF5b, domain 3"/>
    <property type="match status" value="1"/>
</dbReference>